<keyword evidence="7" id="KW-1185">Reference proteome</keyword>
<dbReference type="PROSITE" id="PS01230">
    <property type="entry name" value="TRMA_1"/>
    <property type="match status" value="1"/>
</dbReference>
<keyword evidence="1 4" id="KW-0489">Methyltransferase</keyword>
<evidence type="ECO:0000256" key="1">
    <source>
        <dbReference type="ARBA" id="ARBA00022603"/>
    </source>
</evidence>
<name>A0A1H0IFQ5_HALAD</name>
<feature type="binding site" evidence="4">
    <location>
        <position position="40"/>
    </location>
    <ligand>
        <name>S-adenosyl-L-methionine</name>
        <dbReference type="ChEBI" id="CHEBI:59789"/>
    </ligand>
</feature>
<feature type="active site" evidence="5">
    <location>
        <position position="67"/>
    </location>
</feature>
<dbReference type="Proteomes" id="UP000198860">
    <property type="component" value="Unassembled WGS sequence"/>
</dbReference>
<dbReference type="STRING" id="240303.SAMN05421677_10464"/>
<gene>
    <name evidence="6" type="ORF">SAMN05421677_10464</name>
</gene>
<organism evidence="6 7">
    <name type="scientific">Halobacillus aidingensis</name>
    <dbReference type="NCBI Taxonomy" id="240303"/>
    <lineage>
        <taxon>Bacteria</taxon>
        <taxon>Bacillati</taxon>
        <taxon>Bacillota</taxon>
        <taxon>Bacilli</taxon>
        <taxon>Bacillales</taxon>
        <taxon>Bacillaceae</taxon>
        <taxon>Halobacillus</taxon>
    </lineage>
</organism>
<dbReference type="Pfam" id="PF05958">
    <property type="entry name" value="tRNA_U5-meth_tr"/>
    <property type="match status" value="1"/>
</dbReference>
<dbReference type="InterPro" id="IPR010280">
    <property type="entry name" value="U5_MeTrfase_fam"/>
</dbReference>
<keyword evidence="3 4" id="KW-0949">S-adenosyl-L-methionine</keyword>
<evidence type="ECO:0000256" key="5">
    <source>
        <dbReference type="PROSITE-ProRule" id="PRU10015"/>
    </source>
</evidence>
<sequence>MLTVVSARSPCSSLKKQRDKLKSLCHGGVTRIRPDVIVVDPSRKGCDQELLKAMLDMEPERIVYVSCNPSTLARDLRILEDGGYETKEVIRIQ</sequence>
<protein>
    <submittedName>
        <fullName evidence="6">tRNA (Uracil-5-)-methyltransferase</fullName>
    </submittedName>
</protein>
<dbReference type="PANTHER" id="PTHR11061:SF30">
    <property type="entry name" value="TRNA (URACIL(54)-C(5))-METHYLTRANSFERASE"/>
    <property type="match status" value="1"/>
</dbReference>
<dbReference type="EMBL" id="FNIZ01000004">
    <property type="protein sequence ID" value="SDO30120.1"/>
    <property type="molecule type" value="Genomic_DNA"/>
</dbReference>
<comment type="similarity">
    <text evidence="4">Belongs to the class I-like SAM-binding methyltransferase superfamily. RNA M5U methyltransferase family.</text>
</comment>
<comment type="caution">
    <text evidence="4">Lacks conserved residue(s) required for the propagation of feature annotation.</text>
</comment>
<dbReference type="Gene3D" id="3.40.50.150">
    <property type="entry name" value="Vaccinia Virus protein VP39"/>
    <property type="match status" value="1"/>
</dbReference>
<dbReference type="InterPro" id="IPR029063">
    <property type="entry name" value="SAM-dependent_MTases_sf"/>
</dbReference>
<dbReference type="SUPFAM" id="SSF53335">
    <property type="entry name" value="S-adenosyl-L-methionine-dependent methyltransferases"/>
    <property type="match status" value="1"/>
</dbReference>
<accession>A0A1H0IFQ5</accession>
<proteinExistence type="inferred from homology"/>
<evidence type="ECO:0000256" key="4">
    <source>
        <dbReference type="PROSITE-ProRule" id="PRU01024"/>
    </source>
</evidence>
<dbReference type="GO" id="GO:0070041">
    <property type="term" value="F:rRNA (uridine-C5-)-methyltransferase activity"/>
    <property type="evidence" value="ECO:0007669"/>
    <property type="project" value="TreeGrafter"/>
</dbReference>
<evidence type="ECO:0000256" key="3">
    <source>
        <dbReference type="ARBA" id="ARBA00022691"/>
    </source>
</evidence>
<dbReference type="InterPro" id="IPR030390">
    <property type="entry name" value="MeTrfase_TrmA_AS"/>
</dbReference>
<feature type="active site" description="Nucleophile" evidence="4">
    <location>
        <position position="67"/>
    </location>
</feature>
<reference evidence="7" key="1">
    <citation type="submission" date="2016-10" db="EMBL/GenBank/DDBJ databases">
        <authorList>
            <person name="Varghese N."/>
            <person name="Submissions S."/>
        </authorList>
    </citation>
    <scope>NUCLEOTIDE SEQUENCE [LARGE SCALE GENOMIC DNA]</scope>
    <source>
        <strain evidence="7">CGMCC 1.3703</strain>
    </source>
</reference>
<evidence type="ECO:0000256" key="2">
    <source>
        <dbReference type="ARBA" id="ARBA00022679"/>
    </source>
</evidence>
<dbReference type="GO" id="GO:0070475">
    <property type="term" value="P:rRNA base methylation"/>
    <property type="evidence" value="ECO:0007669"/>
    <property type="project" value="TreeGrafter"/>
</dbReference>
<evidence type="ECO:0000313" key="6">
    <source>
        <dbReference type="EMBL" id="SDO30120.1"/>
    </source>
</evidence>
<dbReference type="AlphaFoldDB" id="A0A1H0IFQ5"/>
<dbReference type="PANTHER" id="PTHR11061">
    <property type="entry name" value="RNA M5U METHYLTRANSFERASE"/>
    <property type="match status" value="1"/>
</dbReference>
<keyword evidence="2 4" id="KW-0808">Transferase</keyword>
<evidence type="ECO:0000313" key="7">
    <source>
        <dbReference type="Proteomes" id="UP000198860"/>
    </source>
</evidence>
<dbReference type="PROSITE" id="PS51687">
    <property type="entry name" value="SAM_MT_RNA_M5U"/>
    <property type="match status" value="1"/>
</dbReference>